<reference evidence="2" key="1">
    <citation type="submission" date="2013-09" db="EMBL/GenBank/DDBJ databases">
        <title>Corchorus olitorius genome sequencing.</title>
        <authorList>
            <person name="Alam M."/>
            <person name="Haque M.S."/>
            <person name="Islam M.S."/>
            <person name="Emdad E.M."/>
            <person name="Islam M.M."/>
            <person name="Ahmed B."/>
            <person name="Halim A."/>
            <person name="Hossen Q.M.M."/>
            <person name="Hossain M.Z."/>
            <person name="Ahmed R."/>
            <person name="Khan M.M."/>
            <person name="Islam R."/>
            <person name="Rashid M.M."/>
            <person name="Khan S.A."/>
            <person name="Rahman M.S."/>
            <person name="Alam M."/>
            <person name="Yahiya A.S."/>
            <person name="Khan M.S."/>
            <person name="Azam M.S."/>
            <person name="Haque T."/>
            <person name="Lashkar M.Z.H."/>
            <person name="Akhand A.I."/>
            <person name="Morshed G."/>
            <person name="Roy S."/>
            <person name="Uddin K.S."/>
            <person name="Rabeya T."/>
            <person name="Hossain A.S."/>
            <person name="Chowdhury A."/>
            <person name="Snigdha A.R."/>
            <person name="Mortoza M.S."/>
            <person name="Matin S.A."/>
            <person name="Hoque S.M.E."/>
            <person name="Islam M.K."/>
            <person name="Roy D.K."/>
            <person name="Haider R."/>
            <person name="Moosa M.M."/>
            <person name="Elias S.M."/>
            <person name="Hasan A.M."/>
            <person name="Jahan S."/>
            <person name="Shafiuddin M."/>
            <person name="Mahmood N."/>
            <person name="Shommy N.S."/>
        </authorList>
    </citation>
    <scope>NUCLEOTIDE SEQUENCE [LARGE SCALE GENOMIC DNA]</scope>
    <source>
        <strain evidence="2">cv. O-4</strain>
    </source>
</reference>
<evidence type="ECO:0000313" key="1">
    <source>
        <dbReference type="EMBL" id="OMO56854.1"/>
    </source>
</evidence>
<proteinExistence type="predicted"/>
<dbReference type="AlphaFoldDB" id="A0A1R3GFJ4"/>
<gene>
    <name evidence="1" type="ORF">COLO4_35543</name>
</gene>
<sequence length="54" mass="5934">MDFEHPTICLNDHEEMACLYDSPRSNSSSINDVESSSNMTIGLDKKLVEVSGSV</sequence>
<keyword evidence="2" id="KW-1185">Reference proteome</keyword>
<comment type="caution">
    <text evidence="1">The sequence shown here is derived from an EMBL/GenBank/DDBJ whole genome shotgun (WGS) entry which is preliminary data.</text>
</comment>
<name>A0A1R3GFJ4_9ROSI</name>
<organism evidence="1 2">
    <name type="scientific">Corchorus olitorius</name>
    <dbReference type="NCBI Taxonomy" id="93759"/>
    <lineage>
        <taxon>Eukaryota</taxon>
        <taxon>Viridiplantae</taxon>
        <taxon>Streptophyta</taxon>
        <taxon>Embryophyta</taxon>
        <taxon>Tracheophyta</taxon>
        <taxon>Spermatophyta</taxon>
        <taxon>Magnoliopsida</taxon>
        <taxon>eudicotyledons</taxon>
        <taxon>Gunneridae</taxon>
        <taxon>Pentapetalae</taxon>
        <taxon>rosids</taxon>
        <taxon>malvids</taxon>
        <taxon>Malvales</taxon>
        <taxon>Malvaceae</taxon>
        <taxon>Grewioideae</taxon>
        <taxon>Apeibeae</taxon>
        <taxon>Corchorus</taxon>
    </lineage>
</organism>
<protein>
    <submittedName>
        <fullName evidence="1">Uncharacterized protein</fullName>
    </submittedName>
</protein>
<dbReference type="EMBL" id="AWUE01022680">
    <property type="protein sequence ID" value="OMO56854.1"/>
    <property type="molecule type" value="Genomic_DNA"/>
</dbReference>
<accession>A0A1R3GFJ4</accession>
<dbReference type="Proteomes" id="UP000187203">
    <property type="component" value="Unassembled WGS sequence"/>
</dbReference>
<evidence type="ECO:0000313" key="2">
    <source>
        <dbReference type="Proteomes" id="UP000187203"/>
    </source>
</evidence>